<reference evidence="3 4" key="1">
    <citation type="submission" date="2019-04" db="EMBL/GenBank/DDBJ databases">
        <title>Phreatobacter aquaticus sp. nov.</title>
        <authorList>
            <person name="Choi A."/>
            <person name="Baek K."/>
        </authorList>
    </citation>
    <scope>NUCLEOTIDE SEQUENCE [LARGE SCALE GENOMIC DNA]</scope>
    <source>
        <strain evidence="3 4">NMCR1094</strain>
    </source>
</reference>
<evidence type="ECO:0000256" key="1">
    <source>
        <dbReference type="SAM" id="MobiDB-lite"/>
    </source>
</evidence>
<dbReference type="PROSITE" id="PS51257">
    <property type="entry name" value="PROKAR_LIPOPROTEIN"/>
    <property type="match status" value="1"/>
</dbReference>
<name>A0A4D7QL97_9HYPH</name>
<evidence type="ECO:0000313" key="3">
    <source>
        <dbReference type="EMBL" id="QCK88510.1"/>
    </source>
</evidence>
<dbReference type="RefSeq" id="WP_137101836.1">
    <property type="nucleotide sequence ID" value="NZ_CP039865.1"/>
</dbReference>
<dbReference type="KEGG" id="paqt:E8L99_23485"/>
<dbReference type="Proteomes" id="UP000298588">
    <property type="component" value="Chromosome"/>
</dbReference>
<feature type="chain" id="PRO_5020994895" evidence="2">
    <location>
        <begin position="26"/>
        <end position="118"/>
    </location>
</feature>
<keyword evidence="4" id="KW-1185">Reference proteome</keyword>
<dbReference type="AlphaFoldDB" id="A0A4D7QL97"/>
<proteinExistence type="predicted"/>
<gene>
    <name evidence="3" type="ORF">E8L99_23485</name>
</gene>
<feature type="region of interest" description="Disordered" evidence="1">
    <location>
        <begin position="46"/>
        <end position="67"/>
    </location>
</feature>
<dbReference type="EMBL" id="CP039865">
    <property type="protein sequence ID" value="QCK88510.1"/>
    <property type="molecule type" value="Genomic_DNA"/>
</dbReference>
<feature type="signal peptide" evidence="2">
    <location>
        <begin position="1"/>
        <end position="25"/>
    </location>
</feature>
<sequence>MRAAVVIAGLCAGLAVSMTASPASAAGCGGYVNVWVSGCAPWDNNPRRMPGAPGYAPPRATPPRIATPVFAPPQQRIVQPGVGNRFISDQGGGLISNNRGGLISNNRGGVVSNGGPWR</sequence>
<evidence type="ECO:0000256" key="2">
    <source>
        <dbReference type="SAM" id="SignalP"/>
    </source>
</evidence>
<evidence type="ECO:0000313" key="4">
    <source>
        <dbReference type="Proteomes" id="UP000298588"/>
    </source>
</evidence>
<organism evidence="3 4">
    <name type="scientific">Phreatobacter aquaticus</name>
    <dbReference type="NCBI Taxonomy" id="2570229"/>
    <lineage>
        <taxon>Bacteria</taxon>
        <taxon>Pseudomonadati</taxon>
        <taxon>Pseudomonadota</taxon>
        <taxon>Alphaproteobacteria</taxon>
        <taxon>Hyphomicrobiales</taxon>
        <taxon>Phreatobacteraceae</taxon>
        <taxon>Phreatobacter</taxon>
    </lineage>
</organism>
<accession>A0A4D7QL97</accession>
<protein>
    <submittedName>
        <fullName evidence="3">Uncharacterized protein</fullName>
    </submittedName>
</protein>
<keyword evidence="2" id="KW-0732">Signal</keyword>